<name>A0ABT0PCF9_9HYPH</name>
<keyword evidence="3" id="KW-1185">Reference proteome</keyword>
<proteinExistence type="predicted"/>
<keyword evidence="1" id="KW-1133">Transmembrane helix</keyword>
<accession>A0ABT0PCF9</accession>
<gene>
    <name evidence="2" type="ORF">M4Z11_06735</name>
</gene>
<keyword evidence="1" id="KW-0812">Transmembrane</keyword>
<reference evidence="2 3" key="1">
    <citation type="submission" date="2022-05" db="EMBL/GenBank/DDBJ databases">
        <title>Description of the Bartonella bilalgolemii sp. nov. Isolated from Apodemus uralensis (Pallas 1811).</title>
        <authorList>
            <person name="Zgheib R."/>
            <person name="Celebi B."/>
        </authorList>
    </citation>
    <scope>NUCLEOTIDE SEQUENCE [LARGE SCALE GENOMIC DNA]</scope>
    <source>
        <strain evidence="2 3">G70</strain>
    </source>
</reference>
<keyword evidence="1" id="KW-0472">Membrane</keyword>
<dbReference type="RefSeq" id="WP_249677830.1">
    <property type="nucleotide sequence ID" value="NZ_JAMCOF010000014.1"/>
</dbReference>
<organism evidence="2 3">
    <name type="scientific">Bartonella bilalgolemii</name>
    <dbReference type="NCBI Taxonomy" id="2942911"/>
    <lineage>
        <taxon>Bacteria</taxon>
        <taxon>Pseudomonadati</taxon>
        <taxon>Pseudomonadota</taxon>
        <taxon>Alphaproteobacteria</taxon>
        <taxon>Hyphomicrobiales</taxon>
        <taxon>Bartonellaceae</taxon>
        <taxon>Bartonella</taxon>
    </lineage>
</organism>
<evidence type="ECO:0000256" key="1">
    <source>
        <dbReference type="SAM" id="Phobius"/>
    </source>
</evidence>
<feature type="transmembrane region" description="Helical" evidence="1">
    <location>
        <begin position="79"/>
        <end position="101"/>
    </location>
</feature>
<dbReference type="Proteomes" id="UP001523003">
    <property type="component" value="Unassembled WGS sequence"/>
</dbReference>
<sequence length="121" mass="13804">MDTANKLNIQEEKQCISQKTRPYKRGFFTHMFFLLLLICRKPIIFIANLLAGGCALMVFLFSYGLFLQYREGIPEGTSVAFEVLMIVGGAIFSLFSAYVSWSYDALILRLAPPDYDLILFQ</sequence>
<comment type="caution">
    <text evidence="2">The sequence shown here is derived from an EMBL/GenBank/DDBJ whole genome shotgun (WGS) entry which is preliminary data.</text>
</comment>
<protein>
    <submittedName>
        <fullName evidence="2">Uncharacterized protein</fullName>
    </submittedName>
</protein>
<feature type="transmembrane region" description="Helical" evidence="1">
    <location>
        <begin position="49"/>
        <end position="67"/>
    </location>
</feature>
<dbReference type="EMBL" id="JAMCOF010000014">
    <property type="protein sequence ID" value="MCL6230279.1"/>
    <property type="molecule type" value="Genomic_DNA"/>
</dbReference>
<evidence type="ECO:0000313" key="3">
    <source>
        <dbReference type="Proteomes" id="UP001523003"/>
    </source>
</evidence>
<evidence type="ECO:0000313" key="2">
    <source>
        <dbReference type="EMBL" id="MCL6230279.1"/>
    </source>
</evidence>